<accession>A0A329QQJ6</accession>
<dbReference type="InterPro" id="IPR005297">
    <property type="entry name" value="Lipoprotein_repeat"/>
</dbReference>
<dbReference type="Proteomes" id="UP000250462">
    <property type="component" value="Unassembled WGS sequence"/>
</dbReference>
<dbReference type="OrthoDB" id="597632at2"/>
<dbReference type="GO" id="GO:0043448">
    <property type="term" value="P:alkane catabolic process"/>
    <property type="evidence" value="ECO:0007669"/>
    <property type="project" value="TreeGrafter"/>
</dbReference>
<reference evidence="1 2" key="1">
    <citation type="submission" date="2018-06" db="EMBL/GenBank/DDBJ databases">
        <title>Phytoactinopolyspora halophila sp. nov., a novel halophilic actinomycete isolated from a saline soil in China.</title>
        <authorList>
            <person name="Tang S.-K."/>
        </authorList>
    </citation>
    <scope>NUCLEOTIDE SEQUENCE [LARGE SCALE GENOMIC DNA]</scope>
    <source>
        <strain evidence="1 2">YIM 96934</strain>
    </source>
</reference>
<proteinExistence type="predicted"/>
<protein>
    <recommendedName>
        <fullName evidence="3">Lipoprotein</fullName>
    </recommendedName>
</protein>
<dbReference type="AlphaFoldDB" id="A0A329QQJ6"/>
<sequence>MDTRSGETCPSGRPMLGGSMNRRLRMSLALLGIVALGALGACSDDDGDVAAPEGPHLTVTDTDAGEILVDHEGRTVYLFTEDSPGQSACVDEDCLSAWPILEGEFEAGEGVDADLLGTIERDDGMTQATYGDWPLYYFASDEGPGDIQGQGVNDVWFVLDPAGNAIEGDVAVEEDGNSGY</sequence>
<dbReference type="PANTHER" id="PTHR39335:SF1">
    <property type="entry name" value="BLL4220 PROTEIN"/>
    <property type="match status" value="1"/>
</dbReference>
<keyword evidence="2" id="KW-1185">Reference proteome</keyword>
<dbReference type="EMBL" id="QMIG01000009">
    <property type="protein sequence ID" value="RAW14191.1"/>
    <property type="molecule type" value="Genomic_DNA"/>
</dbReference>
<comment type="caution">
    <text evidence="1">The sequence shown here is derived from an EMBL/GenBank/DDBJ whole genome shotgun (WGS) entry which is preliminary data.</text>
</comment>
<evidence type="ECO:0008006" key="3">
    <source>
        <dbReference type="Google" id="ProtNLM"/>
    </source>
</evidence>
<dbReference type="PANTHER" id="PTHR39335">
    <property type="entry name" value="BLL4220 PROTEIN"/>
    <property type="match status" value="1"/>
</dbReference>
<organism evidence="1 2">
    <name type="scientific">Phytoactinopolyspora halophila</name>
    <dbReference type="NCBI Taxonomy" id="1981511"/>
    <lineage>
        <taxon>Bacteria</taxon>
        <taxon>Bacillati</taxon>
        <taxon>Actinomycetota</taxon>
        <taxon>Actinomycetes</taxon>
        <taxon>Jiangellales</taxon>
        <taxon>Jiangellaceae</taxon>
        <taxon>Phytoactinopolyspora</taxon>
    </lineage>
</organism>
<evidence type="ECO:0000313" key="2">
    <source>
        <dbReference type="Proteomes" id="UP000250462"/>
    </source>
</evidence>
<evidence type="ECO:0000313" key="1">
    <source>
        <dbReference type="EMBL" id="RAW14191.1"/>
    </source>
</evidence>
<dbReference type="Pfam" id="PF03640">
    <property type="entry name" value="Lipoprotein_15"/>
    <property type="match status" value="2"/>
</dbReference>
<name>A0A329QQJ6_9ACTN</name>
<gene>
    <name evidence="1" type="ORF">DPM12_11070</name>
</gene>